<dbReference type="PANTHER" id="PTHR34220:SF7">
    <property type="entry name" value="SENSOR HISTIDINE KINASE YPDA"/>
    <property type="match status" value="1"/>
</dbReference>
<evidence type="ECO:0000256" key="1">
    <source>
        <dbReference type="SAM" id="Phobius"/>
    </source>
</evidence>
<sequence>MKLTITQKSLRKLYIAGAALLAIPLMVLGVWIIVSTENHLTLVIETPFETLLFVLYILLALFMLSVLGYRLMMRVRSLLSLRNEKLRMEQQHLQNQISPHFFFNVLNNLYGLIEKQPQKAKEMVLTLSDMMRYSIYEGQKDEVTLLEEKTFIEKFIHLNLSRYRKTIRINFEADLADEQSKITPLLFIILVENAFKHGVEKLTEQAFVDINMKSTDSEVYFSISNNFDPDEPSANGGVGLANLRRRLELVYPKKHQLDIEKSDTTFTVQFRLSLA</sequence>
<dbReference type="SUPFAM" id="SSF55874">
    <property type="entry name" value="ATPase domain of HSP90 chaperone/DNA topoisomerase II/histidine kinase"/>
    <property type="match status" value="1"/>
</dbReference>
<feature type="domain" description="Signal transduction histidine kinase internal region" evidence="2">
    <location>
        <begin position="88"/>
        <end position="165"/>
    </location>
</feature>
<evidence type="ECO:0000313" key="3">
    <source>
        <dbReference type="EMBL" id="MCV9386867.1"/>
    </source>
</evidence>
<gene>
    <name evidence="3" type="ORF">N7U62_09350</name>
</gene>
<dbReference type="Proteomes" id="UP001300692">
    <property type="component" value="Unassembled WGS sequence"/>
</dbReference>
<keyword evidence="3" id="KW-0808">Transferase</keyword>
<keyword evidence="3" id="KW-0418">Kinase</keyword>
<evidence type="ECO:0000313" key="4">
    <source>
        <dbReference type="Proteomes" id="UP001300692"/>
    </source>
</evidence>
<reference evidence="3 4" key="1">
    <citation type="submission" date="2022-10" db="EMBL/GenBank/DDBJ databases">
        <title>Comparative genomics and taxonomic characterization of three novel marine species of genus Reichenbachiella exhibiting antioxidant and polysaccharide degradation activities.</title>
        <authorList>
            <person name="Muhammad N."/>
            <person name="Lee Y.-J."/>
            <person name="Ko J."/>
            <person name="Kim S.-G."/>
        </authorList>
    </citation>
    <scope>NUCLEOTIDE SEQUENCE [LARGE SCALE GENOMIC DNA]</scope>
    <source>
        <strain evidence="3 4">ABR2-5</strain>
    </source>
</reference>
<dbReference type="Gene3D" id="3.30.565.10">
    <property type="entry name" value="Histidine kinase-like ATPase, C-terminal domain"/>
    <property type="match status" value="1"/>
</dbReference>
<organism evidence="3 4">
    <name type="scientific">Reichenbachiella ulvae</name>
    <dbReference type="NCBI Taxonomy" id="2980104"/>
    <lineage>
        <taxon>Bacteria</taxon>
        <taxon>Pseudomonadati</taxon>
        <taxon>Bacteroidota</taxon>
        <taxon>Cytophagia</taxon>
        <taxon>Cytophagales</taxon>
        <taxon>Reichenbachiellaceae</taxon>
        <taxon>Reichenbachiella</taxon>
    </lineage>
</organism>
<keyword evidence="4" id="KW-1185">Reference proteome</keyword>
<dbReference type="Pfam" id="PF06580">
    <property type="entry name" value="His_kinase"/>
    <property type="match status" value="1"/>
</dbReference>
<dbReference type="RefSeq" id="WP_264137700.1">
    <property type="nucleotide sequence ID" value="NZ_JAOYOD010000001.1"/>
</dbReference>
<protein>
    <submittedName>
        <fullName evidence="3">Histidine kinase</fullName>
    </submittedName>
</protein>
<proteinExistence type="predicted"/>
<accession>A0ABT3CTA6</accession>
<dbReference type="GO" id="GO:0016301">
    <property type="term" value="F:kinase activity"/>
    <property type="evidence" value="ECO:0007669"/>
    <property type="project" value="UniProtKB-KW"/>
</dbReference>
<dbReference type="EMBL" id="JAOYOD010000001">
    <property type="protein sequence ID" value="MCV9386867.1"/>
    <property type="molecule type" value="Genomic_DNA"/>
</dbReference>
<dbReference type="InterPro" id="IPR050640">
    <property type="entry name" value="Bact_2-comp_sensor_kinase"/>
</dbReference>
<feature type="transmembrane region" description="Helical" evidence="1">
    <location>
        <begin position="53"/>
        <end position="72"/>
    </location>
</feature>
<keyword evidence="1" id="KW-0472">Membrane</keyword>
<comment type="caution">
    <text evidence="3">The sequence shown here is derived from an EMBL/GenBank/DDBJ whole genome shotgun (WGS) entry which is preliminary data.</text>
</comment>
<keyword evidence="1" id="KW-0812">Transmembrane</keyword>
<name>A0ABT3CTA6_9BACT</name>
<keyword evidence="1" id="KW-1133">Transmembrane helix</keyword>
<dbReference type="InterPro" id="IPR036890">
    <property type="entry name" value="HATPase_C_sf"/>
</dbReference>
<dbReference type="InterPro" id="IPR010559">
    <property type="entry name" value="Sig_transdc_His_kin_internal"/>
</dbReference>
<dbReference type="PANTHER" id="PTHR34220">
    <property type="entry name" value="SENSOR HISTIDINE KINASE YPDA"/>
    <property type="match status" value="1"/>
</dbReference>
<evidence type="ECO:0000259" key="2">
    <source>
        <dbReference type="Pfam" id="PF06580"/>
    </source>
</evidence>
<feature type="transmembrane region" description="Helical" evidence="1">
    <location>
        <begin position="12"/>
        <end position="33"/>
    </location>
</feature>